<feature type="non-terminal residue" evidence="2">
    <location>
        <position position="1"/>
    </location>
</feature>
<organism evidence="2 3">
    <name type="scientific">Rhodobium orientis</name>
    <dbReference type="NCBI Taxonomy" id="34017"/>
    <lineage>
        <taxon>Bacteria</taxon>
        <taxon>Pseudomonadati</taxon>
        <taxon>Pseudomonadota</taxon>
        <taxon>Alphaproteobacteria</taxon>
        <taxon>Hyphomicrobiales</taxon>
        <taxon>Rhodobiaceae</taxon>
        <taxon>Rhodobium</taxon>
    </lineage>
</organism>
<feature type="non-terminal residue" evidence="2">
    <location>
        <position position="78"/>
    </location>
</feature>
<name>A0A327JC55_9HYPH</name>
<sequence>GDAEASRNSSYGHDIRAEIIGTDGSIFIGMLRNPAVTVRTGKGSSYNIIPDFQARFHEAYCLELQHFADCVRIKTKPL</sequence>
<evidence type="ECO:0000313" key="2">
    <source>
        <dbReference type="EMBL" id="RAI18035.1"/>
    </source>
</evidence>
<accession>A0A327JC55</accession>
<dbReference type="Gene3D" id="3.30.360.10">
    <property type="entry name" value="Dihydrodipicolinate Reductase, domain 2"/>
    <property type="match status" value="1"/>
</dbReference>
<reference evidence="2 3" key="1">
    <citation type="submission" date="2017-07" db="EMBL/GenBank/DDBJ databases">
        <title>Draft Genome Sequences of Select Purple Nonsulfur Bacteria.</title>
        <authorList>
            <person name="Lasarre B."/>
            <person name="Mckinlay J.B."/>
        </authorList>
    </citation>
    <scope>NUCLEOTIDE SEQUENCE [LARGE SCALE GENOMIC DNA]</scope>
    <source>
        <strain evidence="2 3">DSM 11290</strain>
    </source>
</reference>
<evidence type="ECO:0000313" key="3">
    <source>
        <dbReference type="Proteomes" id="UP000249299"/>
    </source>
</evidence>
<comment type="caution">
    <text evidence="2">The sequence shown here is derived from an EMBL/GenBank/DDBJ whole genome shotgun (WGS) entry which is preliminary data.</text>
</comment>
<dbReference type="RefSeq" id="WP_245408206.1">
    <property type="nucleotide sequence ID" value="NZ_NPEV01000237.1"/>
</dbReference>
<dbReference type="EMBL" id="NPEV01000237">
    <property type="protein sequence ID" value="RAI18035.1"/>
    <property type="molecule type" value="Genomic_DNA"/>
</dbReference>
<dbReference type="Pfam" id="PF02894">
    <property type="entry name" value="GFO_IDH_MocA_C"/>
    <property type="match status" value="1"/>
</dbReference>
<feature type="domain" description="Gfo/Idh/MocA-like oxidoreductase C-terminal" evidence="1">
    <location>
        <begin position="2"/>
        <end position="73"/>
    </location>
</feature>
<protein>
    <submittedName>
        <fullName evidence="2">Oxidoreductase</fullName>
    </submittedName>
</protein>
<dbReference type="InterPro" id="IPR004104">
    <property type="entry name" value="Gfo/Idh/MocA-like_OxRdtase_C"/>
</dbReference>
<keyword evidence="3" id="KW-1185">Reference proteome</keyword>
<gene>
    <name evidence="2" type="ORF">CH339_24045</name>
</gene>
<dbReference type="Proteomes" id="UP000249299">
    <property type="component" value="Unassembled WGS sequence"/>
</dbReference>
<dbReference type="Gene3D" id="3.40.50.720">
    <property type="entry name" value="NAD(P)-binding Rossmann-like Domain"/>
    <property type="match status" value="1"/>
</dbReference>
<dbReference type="AlphaFoldDB" id="A0A327JC55"/>
<evidence type="ECO:0000259" key="1">
    <source>
        <dbReference type="Pfam" id="PF02894"/>
    </source>
</evidence>
<proteinExistence type="predicted"/>